<reference evidence="1 2" key="1">
    <citation type="submission" date="2018-06" db="EMBL/GenBank/DDBJ databases">
        <title>Comparative genomics of downy mildews reveals potential adaptations to biotrophy.</title>
        <authorList>
            <person name="Fletcher K."/>
            <person name="Klosterman S.J."/>
            <person name="Derevnina L."/>
            <person name="Martin F."/>
            <person name="Koike S."/>
            <person name="Reyes Chin-Wo S."/>
            <person name="Mou B."/>
            <person name="Michelmore R."/>
        </authorList>
    </citation>
    <scope>NUCLEOTIDE SEQUENCE [LARGE SCALE GENOMIC DNA]</scope>
    <source>
        <strain evidence="1 2">R14</strain>
    </source>
</reference>
<proteinExistence type="predicted"/>
<gene>
    <name evidence="1" type="ORF">DD238_007539</name>
</gene>
<dbReference type="Proteomes" id="UP000282087">
    <property type="component" value="Unassembled WGS sequence"/>
</dbReference>
<organism evidence="1 2">
    <name type="scientific">Peronospora effusa</name>
    <dbReference type="NCBI Taxonomy" id="542832"/>
    <lineage>
        <taxon>Eukaryota</taxon>
        <taxon>Sar</taxon>
        <taxon>Stramenopiles</taxon>
        <taxon>Oomycota</taxon>
        <taxon>Peronosporomycetes</taxon>
        <taxon>Peronosporales</taxon>
        <taxon>Peronosporaceae</taxon>
        <taxon>Peronospora</taxon>
    </lineage>
</organism>
<dbReference type="AlphaFoldDB" id="A0A3M6V7W1"/>
<comment type="caution">
    <text evidence="1">The sequence shown here is derived from an EMBL/GenBank/DDBJ whole genome shotgun (WGS) entry which is preliminary data.</text>
</comment>
<evidence type="ECO:0000313" key="2">
    <source>
        <dbReference type="Proteomes" id="UP000282087"/>
    </source>
</evidence>
<dbReference type="EMBL" id="QLLG01000687">
    <property type="protein sequence ID" value="RMX62357.1"/>
    <property type="molecule type" value="Genomic_DNA"/>
</dbReference>
<dbReference type="VEuPathDB" id="FungiDB:DD237_008046"/>
<name>A0A3M6V7W1_9STRA</name>
<protein>
    <submittedName>
        <fullName evidence="1">Uncharacterized protein</fullName>
    </submittedName>
</protein>
<sequence length="62" mass="7177">MTKFVAATAPLAPRLPLFRPWSSTMWTWLEKLMENVVQVAAFVKAVSELRDRKTLELRCFGH</sequence>
<evidence type="ECO:0000313" key="1">
    <source>
        <dbReference type="EMBL" id="RMX62357.1"/>
    </source>
</evidence>
<accession>A0A3M6V7W1</accession>
<keyword evidence="2" id="KW-1185">Reference proteome</keyword>